<dbReference type="GO" id="GO:0031594">
    <property type="term" value="C:neuromuscular junction"/>
    <property type="evidence" value="ECO:0007669"/>
    <property type="project" value="TreeGrafter"/>
</dbReference>
<feature type="transmembrane region" description="Helical" evidence="8">
    <location>
        <begin position="35"/>
        <end position="54"/>
    </location>
</feature>
<dbReference type="InterPro" id="IPR008253">
    <property type="entry name" value="Marvel"/>
</dbReference>
<dbReference type="PANTHER" id="PTHR10838:SF20">
    <property type="entry name" value="SYNAPTOGYRIN"/>
    <property type="match status" value="1"/>
</dbReference>
<feature type="transmembrane region" description="Helical" evidence="8">
    <location>
        <begin position="81"/>
        <end position="103"/>
    </location>
</feature>
<dbReference type="Proteomes" id="UP000198287">
    <property type="component" value="Unassembled WGS sequence"/>
</dbReference>
<comment type="subcellular location">
    <subcellularLocation>
        <location evidence="1">Membrane</location>
        <topology evidence="1">Multi-pass membrane protein</topology>
    </subcellularLocation>
</comment>
<keyword evidence="11" id="KW-1185">Reference proteome</keyword>
<feature type="region of interest" description="Disordered" evidence="7">
    <location>
        <begin position="209"/>
        <end position="241"/>
    </location>
</feature>
<evidence type="ECO:0000256" key="1">
    <source>
        <dbReference type="ARBA" id="ARBA00004141"/>
    </source>
</evidence>
<dbReference type="OrthoDB" id="10041611at2759"/>
<evidence type="ECO:0000313" key="11">
    <source>
        <dbReference type="Proteomes" id="UP000198287"/>
    </source>
</evidence>
<protein>
    <submittedName>
        <fullName evidence="10">Synaptogyrin-2</fullName>
    </submittedName>
</protein>
<evidence type="ECO:0000256" key="3">
    <source>
        <dbReference type="ARBA" id="ARBA00022692"/>
    </source>
</evidence>
<dbReference type="GO" id="GO:0030672">
    <property type="term" value="C:synaptic vesicle membrane"/>
    <property type="evidence" value="ECO:0007669"/>
    <property type="project" value="TreeGrafter"/>
</dbReference>
<organism evidence="10 11">
    <name type="scientific">Folsomia candida</name>
    <name type="common">Springtail</name>
    <dbReference type="NCBI Taxonomy" id="158441"/>
    <lineage>
        <taxon>Eukaryota</taxon>
        <taxon>Metazoa</taxon>
        <taxon>Ecdysozoa</taxon>
        <taxon>Arthropoda</taxon>
        <taxon>Hexapoda</taxon>
        <taxon>Collembola</taxon>
        <taxon>Entomobryomorpha</taxon>
        <taxon>Isotomoidea</taxon>
        <taxon>Isotomidae</taxon>
        <taxon>Proisotominae</taxon>
        <taxon>Folsomia</taxon>
    </lineage>
</organism>
<evidence type="ECO:0000256" key="2">
    <source>
        <dbReference type="ARBA" id="ARBA00010252"/>
    </source>
</evidence>
<sequence length="241" mass="26495">MATLSATGGTEVPLGSNYLDNIVFKKRNPIILRSMCLLFGIIVYGCMVVDAWAWSYTSDNDGISKEKKCLYGEGSEGVCTFGIFVSFIGLLAAIIFLSGEFIIDKVALVHYRLQYYFVESIFSAIWTFLFLICFIMLETQWSGGEEADRTEIEAAGAGSSVRAAIWFSFLSIPIWASSAFMALQRYRVMRAELEYNAALAGRRPSSYPATITTTRPNNPTGQNLTTTTGASTSGNTTTITF</sequence>
<proteinExistence type="inferred from homology"/>
<name>A0A226D0V1_FOLCA</name>
<dbReference type="Pfam" id="PF01284">
    <property type="entry name" value="MARVEL"/>
    <property type="match status" value="1"/>
</dbReference>
<evidence type="ECO:0000256" key="5">
    <source>
        <dbReference type="ARBA" id="ARBA00023136"/>
    </source>
</evidence>
<evidence type="ECO:0000259" key="9">
    <source>
        <dbReference type="PROSITE" id="PS51225"/>
    </source>
</evidence>
<feature type="transmembrane region" description="Helical" evidence="8">
    <location>
        <begin position="163"/>
        <end position="183"/>
    </location>
</feature>
<keyword evidence="5 6" id="KW-0472">Membrane</keyword>
<dbReference type="PANTHER" id="PTHR10838">
    <property type="entry name" value="SYNAPTOGYRIN"/>
    <property type="match status" value="1"/>
</dbReference>
<evidence type="ECO:0000313" key="10">
    <source>
        <dbReference type="EMBL" id="OXA39225.1"/>
    </source>
</evidence>
<feature type="domain" description="MARVEL" evidence="9">
    <location>
        <begin position="24"/>
        <end position="187"/>
    </location>
</feature>
<dbReference type="AlphaFoldDB" id="A0A226D0V1"/>
<evidence type="ECO:0000256" key="8">
    <source>
        <dbReference type="SAM" id="Phobius"/>
    </source>
</evidence>
<dbReference type="STRING" id="158441.A0A226D0V1"/>
<comment type="caution">
    <text evidence="10">The sequence shown here is derived from an EMBL/GenBank/DDBJ whole genome shotgun (WGS) entry which is preliminary data.</text>
</comment>
<evidence type="ECO:0000256" key="6">
    <source>
        <dbReference type="PROSITE-ProRule" id="PRU00581"/>
    </source>
</evidence>
<gene>
    <name evidence="10" type="ORF">Fcan01_26029</name>
</gene>
<feature type="compositionally biased region" description="Low complexity" evidence="7">
    <location>
        <begin position="217"/>
        <end position="241"/>
    </location>
</feature>
<comment type="similarity">
    <text evidence="2">Belongs to the synaptogyrin family.</text>
</comment>
<dbReference type="PROSITE" id="PS51225">
    <property type="entry name" value="MARVEL"/>
    <property type="match status" value="1"/>
</dbReference>
<keyword evidence="4 8" id="KW-1133">Transmembrane helix</keyword>
<feature type="transmembrane region" description="Helical" evidence="8">
    <location>
        <begin position="115"/>
        <end position="137"/>
    </location>
</feature>
<evidence type="ECO:0000256" key="4">
    <source>
        <dbReference type="ARBA" id="ARBA00022989"/>
    </source>
</evidence>
<dbReference type="InterPro" id="IPR016579">
    <property type="entry name" value="Synaptogyrin"/>
</dbReference>
<reference evidence="10 11" key="1">
    <citation type="submission" date="2015-12" db="EMBL/GenBank/DDBJ databases">
        <title>The genome of Folsomia candida.</title>
        <authorList>
            <person name="Faddeeva A."/>
            <person name="Derks M.F."/>
            <person name="Anvar Y."/>
            <person name="Smit S."/>
            <person name="Van Straalen N."/>
            <person name="Roelofs D."/>
        </authorList>
    </citation>
    <scope>NUCLEOTIDE SEQUENCE [LARGE SCALE GENOMIC DNA]</scope>
    <source>
        <strain evidence="10 11">VU population</strain>
        <tissue evidence="10">Whole body</tissue>
    </source>
</reference>
<dbReference type="EMBL" id="LNIX01000040">
    <property type="protein sequence ID" value="OXA39225.1"/>
    <property type="molecule type" value="Genomic_DNA"/>
</dbReference>
<accession>A0A226D0V1</accession>
<evidence type="ECO:0000256" key="7">
    <source>
        <dbReference type="SAM" id="MobiDB-lite"/>
    </source>
</evidence>
<keyword evidence="3 6" id="KW-0812">Transmembrane</keyword>